<feature type="region of interest" description="Disordered" evidence="1">
    <location>
        <begin position="29"/>
        <end position="63"/>
    </location>
</feature>
<keyword evidence="3" id="KW-1185">Reference proteome</keyword>
<feature type="compositionally biased region" description="Polar residues" evidence="1">
    <location>
        <begin position="189"/>
        <end position="207"/>
    </location>
</feature>
<reference evidence="2" key="1">
    <citation type="journal article" date="2020" name="Stud. Mycol.">
        <title>101 Dothideomycetes genomes: a test case for predicting lifestyles and emergence of pathogens.</title>
        <authorList>
            <person name="Haridas S."/>
            <person name="Albert R."/>
            <person name="Binder M."/>
            <person name="Bloem J."/>
            <person name="Labutti K."/>
            <person name="Salamov A."/>
            <person name="Andreopoulos B."/>
            <person name="Baker S."/>
            <person name="Barry K."/>
            <person name="Bills G."/>
            <person name="Bluhm B."/>
            <person name="Cannon C."/>
            <person name="Castanera R."/>
            <person name="Culley D."/>
            <person name="Daum C."/>
            <person name="Ezra D."/>
            <person name="Gonzalez J."/>
            <person name="Henrissat B."/>
            <person name="Kuo A."/>
            <person name="Liang C."/>
            <person name="Lipzen A."/>
            <person name="Lutzoni F."/>
            <person name="Magnuson J."/>
            <person name="Mondo S."/>
            <person name="Nolan M."/>
            <person name="Ohm R."/>
            <person name="Pangilinan J."/>
            <person name="Park H.-J."/>
            <person name="Ramirez L."/>
            <person name="Alfaro M."/>
            <person name="Sun H."/>
            <person name="Tritt A."/>
            <person name="Yoshinaga Y."/>
            <person name="Zwiers L.-H."/>
            <person name="Turgeon B."/>
            <person name="Goodwin S."/>
            <person name="Spatafora J."/>
            <person name="Crous P."/>
            <person name="Grigoriev I."/>
        </authorList>
    </citation>
    <scope>NUCLEOTIDE SEQUENCE</scope>
    <source>
        <strain evidence="2">CBS 473.64</strain>
    </source>
</reference>
<dbReference type="GO" id="GO:0005634">
    <property type="term" value="C:nucleus"/>
    <property type="evidence" value="ECO:0007669"/>
    <property type="project" value="TreeGrafter"/>
</dbReference>
<dbReference type="Pfam" id="PF10330">
    <property type="entry name" value="Stb3"/>
    <property type="match status" value="1"/>
</dbReference>
<evidence type="ECO:0000313" key="3">
    <source>
        <dbReference type="Proteomes" id="UP000799753"/>
    </source>
</evidence>
<evidence type="ECO:0000313" key="2">
    <source>
        <dbReference type="EMBL" id="KAF2634849.1"/>
    </source>
</evidence>
<dbReference type="InterPro" id="IPR018818">
    <property type="entry name" value="Stb3"/>
</dbReference>
<dbReference type="PANTHER" id="PTHR28164:SF1">
    <property type="entry name" value="PROTEIN STB3"/>
    <property type="match status" value="1"/>
</dbReference>
<dbReference type="AlphaFoldDB" id="A0A6A6RH84"/>
<dbReference type="OrthoDB" id="5391991at2759"/>
<feature type="compositionally biased region" description="Acidic residues" evidence="1">
    <location>
        <begin position="267"/>
        <end position="282"/>
    </location>
</feature>
<evidence type="ECO:0000256" key="1">
    <source>
        <dbReference type="SAM" id="MobiDB-lite"/>
    </source>
</evidence>
<proteinExistence type="predicted"/>
<protein>
    <recommendedName>
        <fullName evidence="4">Sin3 binding protein-domain-containing protein</fullName>
    </recommendedName>
</protein>
<dbReference type="PANTHER" id="PTHR28164">
    <property type="entry name" value="PROTEIN STB3"/>
    <property type="match status" value="1"/>
</dbReference>
<dbReference type="Proteomes" id="UP000799753">
    <property type="component" value="Unassembled WGS sequence"/>
</dbReference>
<accession>A0A6A6RH84</accession>
<name>A0A6A6RH84_9PLEO</name>
<feature type="compositionally biased region" description="Basic and acidic residues" evidence="1">
    <location>
        <begin position="250"/>
        <end position="260"/>
    </location>
</feature>
<dbReference type="EMBL" id="MU006813">
    <property type="protein sequence ID" value="KAF2634849.1"/>
    <property type="molecule type" value="Genomic_DNA"/>
</dbReference>
<dbReference type="GO" id="GO:0000432">
    <property type="term" value="P:positive regulation of transcription from RNA polymerase II promoter by glucose"/>
    <property type="evidence" value="ECO:0007669"/>
    <property type="project" value="TreeGrafter"/>
</dbReference>
<evidence type="ECO:0008006" key="4">
    <source>
        <dbReference type="Google" id="ProtNLM"/>
    </source>
</evidence>
<sequence length="382" mass="40969">MAAIALNKPVSNIAAAFAAQSASSNIPINDVNHGPTGAHRGPLPTPPHSISPTLSAHKHRPGVPKMGRILSPESTDMDIDLQDAVEHAAAQDQPASALSKEALAGLEATRQITAIMLAKHHLPSIILGHGAMPIREMMAHLTQSVPGFSRLAPSKARRLVVAALEHRAGGGLHGEVKFEKVGWGRWSVAGQSNQNRGLPIGTHSSNEPTPPPSLDSNRGHYLPKNMRRTRDVYTGSWKASSPDSRDEEMADHMSLDDSHSDSSASDMELENDLNDDTDEEDWSAIGPEALRQKTRPTRPTRPGVYRDYNYLSRTFRSVSTQSVPLSHSHAARTTTPAFNTSSYTASRGYTTGNLTASYGVMGTGSANAEREAVEALIAMGSM</sequence>
<organism evidence="2 3">
    <name type="scientific">Massarina eburnea CBS 473.64</name>
    <dbReference type="NCBI Taxonomy" id="1395130"/>
    <lineage>
        <taxon>Eukaryota</taxon>
        <taxon>Fungi</taxon>
        <taxon>Dikarya</taxon>
        <taxon>Ascomycota</taxon>
        <taxon>Pezizomycotina</taxon>
        <taxon>Dothideomycetes</taxon>
        <taxon>Pleosporomycetidae</taxon>
        <taxon>Pleosporales</taxon>
        <taxon>Massarineae</taxon>
        <taxon>Massarinaceae</taxon>
        <taxon>Massarina</taxon>
    </lineage>
</organism>
<dbReference type="GO" id="GO:0043565">
    <property type="term" value="F:sequence-specific DNA binding"/>
    <property type="evidence" value="ECO:0007669"/>
    <property type="project" value="TreeGrafter"/>
</dbReference>
<feature type="region of interest" description="Disordered" evidence="1">
    <location>
        <begin position="189"/>
        <end position="305"/>
    </location>
</feature>
<gene>
    <name evidence="2" type="ORF">P280DRAFT_208129</name>
</gene>